<dbReference type="EMBL" id="VOSM01000002">
    <property type="protein sequence ID" value="TXD38472.1"/>
    <property type="molecule type" value="Genomic_DNA"/>
</dbReference>
<keyword evidence="4" id="KW-0472">Membrane</keyword>
<evidence type="ECO:0000256" key="1">
    <source>
        <dbReference type="ARBA" id="ARBA00004370"/>
    </source>
</evidence>
<comment type="caution">
    <text evidence="9">The sequence shown here is derived from an EMBL/GenBank/DDBJ whole genome shotgun (WGS) entry which is preliminary data.</text>
</comment>
<evidence type="ECO:0000256" key="7">
    <source>
        <dbReference type="SAM" id="SignalP"/>
    </source>
</evidence>
<dbReference type="Pfam" id="PF01103">
    <property type="entry name" value="Omp85"/>
    <property type="match status" value="1"/>
</dbReference>
<evidence type="ECO:0000256" key="2">
    <source>
        <dbReference type="ARBA" id="ARBA00022692"/>
    </source>
</evidence>
<dbReference type="Gene3D" id="2.40.160.50">
    <property type="entry name" value="membrane protein fhac: a member of the omp85/tpsb transporter family"/>
    <property type="match status" value="1"/>
</dbReference>
<dbReference type="GO" id="GO:0019867">
    <property type="term" value="C:outer membrane"/>
    <property type="evidence" value="ECO:0007669"/>
    <property type="project" value="InterPro"/>
</dbReference>
<keyword evidence="3 7" id="KW-0732">Signal</keyword>
<sequence length="797" mass="88533">MTWCCAMASAPSHRVALASVLSLGLLAGCATTSESDYIVPGTTDLRISRVELRGVEQVSESELRDGLATREDPGWRAAVPWLPLIGAEHQYFNQFSWQRDRERIETFYQRRGYFGATIVSESIIENPQENTVSVRVTIDEGEPTRIERIELEGLDPSSKISRDDLLEELPLTPGAIFTQDDYVTTRDALGRRLREAGYAYAAVSGRAFVDPETRQADVFFFIDAGPRSRFGQVHIFGLEDVEERFVREAITIEPGEQYDPQRLNETQEDVYELGVFGLVTVLPAHEAREFTLEDEEDRERLENLLEESDVPDDADPQKSVETSPRPGLAATEDPDETSTETDTQEGADTDEAAGNTALGVSTLLESAQLEAERRSRLDPEVPVVVRLKEAKKYNLRVGAGLAVESARQDVRGLLNWSARNFLGGLRRLDHFNLAGYAWAPGLIPREELVNRGVILSSELRFSQPQFIERRTNLRLSASVERDVREGFSVWNPALRVGLDRPIFRKLRLEASYNVAYYNYFNVEESLVDVSTTTLGLDFQTEFLLEYLEQSLILDMRNDVLDPTSGALVALTVQEAGSFAAGGEFDFIKPVLSAEGYVPSDLLGRSVLAMRTRLGSVYNTGRDTGVPIQSRLYSGGTDGMRSFGRQRLSLYTPSGEAVPVGGLTQFEWSVEPRVRLVPNLFSIGDVWGAVFVDAATILRGQLEVDTAANDQGTVSFSELAPSLLYGLGTGVWWNTPVGPVRLDFAYTLSDTTRDPRFRRCADPSTQGTEACVFVPQDQDAIQELLVGYGFYLSIGHSF</sequence>
<dbReference type="InterPro" id="IPR039910">
    <property type="entry name" value="D15-like"/>
</dbReference>
<dbReference type="PANTHER" id="PTHR12815:SF47">
    <property type="entry name" value="TRANSLOCATION AND ASSEMBLY MODULE SUBUNIT TAMA"/>
    <property type="match status" value="1"/>
</dbReference>
<evidence type="ECO:0000256" key="6">
    <source>
        <dbReference type="SAM" id="MobiDB-lite"/>
    </source>
</evidence>
<feature type="compositionally biased region" description="Acidic residues" evidence="6">
    <location>
        <begin position="332"/>
        <end position="351"/>
    </location>
</feature>
<feature type="signal peptide" evidence="7">
    <location>
        <begin position="1"/>
        <end position="18"/>
    </location>
</feature>
<accession>A0A5C6X9A0</accession>
<name>A0A5C6X9A0_9DELT</name>
<evidence type="ECO:0000256" key="4">
    <source>
        <dbReference type="ARBA" id="ARBA00023136"/>
    </source>
</evidence>
<protein>
    <submittedName>
        <fullName evidence="9">BamA/TamA family outer membrane protein</fullName>
    </submittedName>
</protein>
<dbReference type="Gene3D" id="3.10.20.310">
    <property type="entry name" value="membrane protein fhac"/>
    <property type="match status" value="3"/>
</dbReference>
<proteinExistence type="predicted"/>
<dbReference type="Pfam" id="PF07244">
    <property type="entry name" value="POTRA"/>
    <property type="match status" value="3"/>
</dbReference>
<evidence type="ECO:0000313" key="9">
    <source>
        <dbReference type="EMBL" id="TXD38472.1"/>
    </source>
</evidence>
<dbReference type="OrthoDB" id="9814535at2"/>
<keyword evidence="5" id="KW-0998">Cell outer membrane</keyword>
<evidence type="ECO:0000313" key="10">
    <source>
        <dbReference type="Proteomes" id="UP000321412"/>
    </source>
</evidence>
<comment type="subcellular location">
    <subcellularLocation>
        <location evidence="1">Membrane</location>
    </subcellularLocation>
</comment>
<reference evidence="9 10" key="1">
    <citation type="submission" date="2019-08" db="EMBL/GenBank/DDBJ databases">
        <title>Bradymonadales sp. TMQ4.</title>
        <authorList>
            <person name="Liang Q."/>
        </authorList>
    </citation>
    <scope>NUCLEOTIDE SEQUENCE [LARGE SCALE GENOMIC DNA]</scope>
    <source>
        <strain evidence="9 10">TMQ4</strain>
    </source>
</reference>
<dbReference type="InterPro" id="IPR000184">
    <property type="entry name" value="Bac_surfAg_D15"/>
</dbReference>
<evidence type="ECO:0000256" key="3">
    <source>
        <dbReference type="ARBA" id="ARBA00022729"/>
    </source>
</evidence>
<dbReference type="InterPro" id="IPR010827">
    <property type="entry name" value="BamA/TamA_POTRA"/>
</dbReference>
<dbReference type="InterPro" id="IPR034746">
    <property type="entry name" value="POTRA"/>
</dbReference>
<keyword evidence="2" id="KW-0812">Transmembrane</keyword>
<feature type="region of interest" description="Disordered" evidence="6">
    <location>
        <begin position="305"/>
        <end position="353"/>
    </location>
</feature>
<feature type="chain" id="PRO_5022959637" evidence="7">
    <location>
        <begin position="19"/>
        <end position="797"/>
    </location>
</feature>
<dbReference type="PROSITE" id="PS51779">
    <property type="entry name" value="POTRA"/>
    <property type="match status" value="1"/>
</dbReference>
<feature type="domain" description="POTRA" evidence="8">
    <location>
        <begin position="45"/>
        <end position="141"/>
    </location>
</feature>
<evidence type="ECO:0000259" key="8">
    <source>
        <dbReference type="PROSITE" id="PS51779"/>
    </source>
</evidence>
<dbReference type="PANTHER" id="PTHR12815">
    <property type="entry name" value="SORTING AND ASSEMBLY MACHINERY SAMM50 PROTEIN FAMILY MEMBER"/>
    <property type="match status" value="1"/>
</dbReference>
<evidence type="ECO:0000256" key="5">
    <source>
        <dbReference type="ARBA" id="ARBA00023237"/>
    </source>
</evidence>
<dbReference type="Proteomes" id="UP000321412">
    <property type="component" value="Unassembled WGS sequence"/>
</dbReference>
<feature type="compositionally biased region" description="Acidic residues" evidence="6">
    <location>
        <begin position="305"/>
        <end position="314"/>
    </location>
</feature>
<organism evidence="9 10">
    <name type="scientific">Lujinxingia vulgaris</name>
    <dbReference type="NCBI Taxonomy" id="2600176"/>
    <lineage>
        <taxon>Bacteria</taxon>
        <taxon>Deltaproteobacteria</taxon>
        <taxon>Bradymonadales</taxon>
        <taxon>Lujinxingiaceae</taxon>
        <taxon>Lujinxingia</taxon>
    </lineage>
</organism>
<dbReference type="AlphaFoldDB" id="A0A5C6X9A0"/>
<gene>
    <name evidence="9" type="ORF">FRC98_06205</name>
</gene>
<keyword evidence="10" id="KW-1185">Reference proteome</keyword>